<dbReference type="EMBL" id="JAGIYZ010000026">
    <property type="protein sequence ID" value="MBP0466320.1"/>
    <property type="molecule type" value="Genomic_DNA"/>
</dbReference>
<evidence type="ECO:0000313" key="5">
    <source>
        <dbReference type="EMBL" id="MBP0466320.1"/>
    </source>
</evidence>
<dbReference type="Pfam" id="PF07687">
    <property type="entry name" value="M20_dimer"/>
    <property type="match status" value="1"/>
</dbReference>
<keyword evidence="1" id="KW-0645">Protease</keyword>
<keyword evidence="3" id="KW-0378">Hydrolase</keyword>
<evidence type="ECO:0000256" key="2">
    <source>
        <dbReference type="ARBA" id="ARBA00022723"/>
    </source>
</evidence>
<dbReference type="NCBIfam" id="NF006579">
    <property type="entry name" value="PRK09104.1"/>
    <property type="match status" value="1"/>
</dbReference>
<accession>A0ABS4AY70</accession>
<dbReference type="PANTHER" id="PTHR43270">
    <property type="entry name" value="BETA-ALA-HIS DIPEPTIDASE"/>
    <property type="match status" value="1"/>
</dbReference>
<dbReference type="NCBIfam" id="NF005914">
    <property type="entry name" value="PRK07907.1"/>
    <property type="match status" value="1"/>
</dbReference>
<dbReference type="InterPro" id="IPR002933">
    <property type="entry name" value="Peptidase_M20"/>
</dbReference>
<dbReference type="Gene3D" id="3.40.630.10">
    <property type="entry name" value="Zn peptidases"/>
    <property type="match status" value="1"/>
</dbReference>
<evidence type="ECO:0000313" key="6">
    <source>
        <dbReference type="Proteomes" id="UP000680815"/>
    </source>
</evidence>
<gene>
    <name evidence="5" type="ORF">J5Y09_20500</name>
</gene>
<keyword evidence="2" id="KW-0479">Metal-binding</keyword>
<dbReference type="Gene3D" id="3.30.70.360">
    <property type="match status" value="1"/>
</dbReference>
<dbReference type="PANTHER" id="PTHR43270:SF12">
    <property type="entry name" value="SUCCINYL-DIAMINOPIMELATE DESUCCINYLASE"/>
    <property type="match status" value="1"/>
</dbReference>
<dbReference type="InterPro" id="IPR051458">
    <property type="entry name" value="Cyt/Met_Dipeptidase"/>
</dbReference>
<dbReference type="Pfam" id="PF01546">
    <property type="entry name" value="Peptidase_M20"/>
    <property type="match status" value="1"/>
</dbReference>
<dbReference type="SUPFAM" id="SSF53187">
    <property type="entry name" value="Zn-dependent exopeptidases"/>
    <property type="match status" value="1"/>
</dbReference>
<sequence length="465" mass="49710">MMDVDKVLAAAAAGREASRARWFELLRIPSVSAQPAHAGDCRRAAEWVRAQLAGMGFLAQVRETGGHPVVVAQHPGPTGTGPHLLYYGHYDVQPPEPLELWSSPPFEPVMTEGPNGPRVVARGAVDDKGQTMTWLEALRFWHETAGGPPCRVSVLIEGEEEVGSKNLAAFLETHAEELRADVAVVSDTNQWDAATPAISTRLRGMLYTQIDIRAANKDLHSGLFGGSALNPINLLTRILGELKDEAGVIQIPGFYDDVPELPAALAAQWNALGFDERAFLGGVGLSEPAGEMGRGALERLWARPTADVNGIWGGYTGEGSKTVIPAEAHAKVSFRLVPGTSPTKVLAGLRDFIVARLPEDARVSIQVFSMSEGIKVPADSPYVEAAKGALAATFGRAPVLMGCGGSIPVVSSMKQILGLDSLLVGFGLEDDQVHSPNEKFDLACFEKGIDSHIRLLDALSRIQPR</sequence>
<keyword evidence="6" id="KW-1185">Reference proteome</keyword>
<reference evidence="5 6" key="1">
    <citation type="submission" date="2021-03" db="EMBL/GenBank/DDBJ databases">
        <authorList>
            <person name="So Y."/>
        </authorList>
    </citation>
    <scope>NUCLEOTIDE SEQUENCE [LARGE SCALE GENOMIC DNA]</scope>
    <source>
        <strain evidence="5 6">PWR1</strain>
    </source>
</reference>
<dbReference type="Proteomes" id="UP000680815">
    <property type="component" value="Unassembled WGS sequence"/>
</dbReference>
<dbReference type="InterPro" id="IPR011650">
    <property type="entry name" value="Peptidase_M20_dimer"/>
</dbReference>
<comment type="caution">
    <text evidence="5">The sequence shown here is derived from an EMBL/GenBank/DDBJ whole genome shotgun (WGS) entry which is preliminary data.</text>
</comment>
<proteinExistence type="predicted"/>
<organism evidence="5 6">
    <name type="scientific">Roseomonas nitratireducens</name>
    <dbReference type="NCBI Taxonomy" id="2820810"/>
    <lineage>
        <taxon>Bacteria</taxon>
        <taxon>Pseudomonadati</taxon>
        <taxon>Pseudomonadota</taxon>
        <taxon>Alphaproteobacteria</taxon>
        <taxon>Acetobacterales</taxon>
        <taxon>Roseomonadaceae</taxon>
        <taxon>Roseomonas</taxon>
    </lineage>
</organism>
<name>A0ABS4AY70_9PROT</name>
<evidence type="ECO:0000256" key="1">
    <source>
        <dbReference type="ARBA" id="ARBA00022670"/>
    </source>
</evidence>
<evidence type="ECO:0000256" key="3">
    <source>
        <dbReference type="ARBA" id="ARBA00022801"/>
    </source>
</evidence>
<protein>
    <submittedName>
        <fullName evidence="5">M20/M25/M40 family metallo-hydrolase</fullName>
    </submittedName>
</protein>
<evidence type="ECO:0000259" key="4">
    <source>
        <dbReference type="Pfam" id="PF07687"/>
    </source>
</evidence>
<feature type="domain" description="Peptidase M20 dimerisation" evidence="4">
    <location>
        <begin position="211"/>
        <end position="360"/>
    </location>
</feature>